<reference evidence="7" key="3">
    <citation type="submission" date="2018-04" db="EMBL/GenBank/DDBJ databases">
        <authorList>
            <person name="Sheh A."/>
            <person name="Shen Z."/>
            <person name="Mannion A.J."/>
            <person name="Fox J.G."/>
        </authorList>
    </citation>
    <scope>NUCLEOTIDE SEQUENCE</scope>
    <source>
        <strain evidence="7">MIT 97-6194</strain>
    </source>
</reference>
<dbReference type="Pfam" id="PF01555">
    <property type="entry name" value="N6_N4_Mtase"/>
    <property type="match status" value="1"/>
</dbReference>
<dbReference type="InterPro" id="IPR029063">
    <property type="entry name" value="SAM-dependent_MTases_sf"/>
</dbReference>
<protein>
    <recommendedName>
        <fullName evidence="4">Methyltransferase</fullName>
        <ecNumber evidence="4">2.1.1.-</ecNumber>
    </recommendedName>
</protein>
<dbReference type="Proteomes" id="UP000477070">
    <property type="component" value="Unassembled WGS sequence"/>
</dbReference>
<evidence type="ECO:0000256" key="3">
    <source>
        <dbReference type="ARBA" id="ARBA00022679"/>
    </source>
</evidence>
<dbReference type="InterPro" id="IPR001091">
    <property type="entry name" value="RM_Methyltransferase"/>
</dbReference>
<dbReference type="SUPFAM" id="SSF53335">
    <property type="entry name" value="S-adenosyl-L-methionine-dependent methyltransferases"/>
    <property type="match status" value="1"/>
</dbReference>
<dbReference type="OrthoDB" id="9800801at2"/>
<accession>A0A347VNA6</accession>
<reference evidence="7 8" key="1">
    <citation type="journal article" date="2014" name="Genome Announc.">
        <title>Draft genome sequences of eight enterohepatic helicobacter species isolated from both laboratory and wild rodents.</title>
        <authorList>
            <person name="Sheh A."/>
            <person name="Shen Z."/>
            <person name="Fox J.G."/>
        </authorList>
    </citation>
    <scope>NUCLEOTIDE SEQUENCE [LARGE SCALE GENOMIC DNA]</scope>
    <source>
        <strain evidence="7 8">MIT 97-6194</strain>
    </source>
</reference>
<dbReference type="GO" id="GO:0003677">
    <property type="term" value="F:DNA binding"/>
    <property type="evidence" value="ECO:0007669"/>
    <property type="project" value="InterPro"/>
</dbReference>
<name>A0A347VNA6_9HELI</name>
<evidence type="ECO:0000313" key="7">
    <source>
        <dbReference type="EMBL" id="TLD95671.1"/>
    </source>
</evidence>
<sequence length="364" mass="41861">MKVYKDTILQGECVEILKTLPDSSIDLIFADPPYFMQTDGELLRVEGSAFKGVTESWDKFADLKDYDAFCTAWLVECRRILKKNGSIWVIGSFQNIFRLGYIMQNLGFWIINDVIWAKPNPVPNFKGTRLCNAHESLLWCAKSRESKYTFNYKTMKFLNGGKQEKSVWNLSICIGNERLKDSKGDKIHPTQKPESLLEKVILATSKKGDLVLDPFFGTGTTGAVAKRLGRHFLGIEREISYIKAAQKRLDSVNLDSMKLDIIDGTLESKPPKVSLKMLLDSKLIESKQKFYDKNGRYICELSEIDSNKVVDKDETLSIHKMAAKHLNKVNHNGWDYFYIYKNDKLVSIDSLRYKYDKFNKKKIL</sequence>
<gene>
    <name evidence="6" type="ORF">DCO61_07445</name>
    <name evidence="7" type="ORF">LS64_002130</name>
</gene>
<evidence type="ECO:0000313" key="9">
    <source>
        <dbReference type="Proteomes" id="UP000477070"/>
    </source>
</evidence>
<dbReference type="InterPro" id="IPR002052">
    <property type="entry name" value="DNA_methylase_N6_adenine_CS"/>
</dbReference>
<dbReference type="GO" id="GO:0008170">
    <property type="term" value="F:N-methyltransferase activity"/>
    <property type="evidence" value="ECO:0007669"/>
    <property type="project" value="InterPro"/>
</dbReference>
<dbReference type="Gene3D" id="3.40.50.150">
    <property type="entry name" value="Vaccinia Virus protein VP39"/>
    <property type="match status" value="1"/>
</dbReference>
<dbReference type="GO" id="GO:0032259">
    <property type="term" value="P:methylation"/>
    <property type="evidence" value="ECO:0007669"/>
    <property type="project" value="UniProtKB-KW"/>
</dbReference>
<comment type="caution">
    <text evidence="7">The sequence shown here is derived from an EMBL/GenBank/DDBJ whole genome shotgun (WGS) entry which is preliminary data.</text>
</comment>
<dbReference type="AlphaFoldDB" id="A0A347VNA6"/>
<dbReference type="Proteomes" id="UP000029714">
    <property type="component" value="Unassembled WGS sequence"/>
</dbReference>
<reference evidence="7 8" key="2">
    <citation type="journal article" date="2016" name="Infect. Immun.">
        <title>Helicobacter saguini, a Novel Helicobacter Isolated from Cotton-Top Tamarins with Ulcerative Colitis, Has Proinflammatory Properties and Induces Typhlocolitis and Dysplasia in Gnotobiotic IL-10-/- Mice.</title>
        <authorList>
            <person name="Shen Z."/>
            <person name="Mannion A."/>
            <person name="Whary M.T."/>
            <person name="Muthupalani S."/>
            <person name="Sheh A."/>
            <person name="Feng Y."/>
            <person name="Gong G."/>
            <person name="Vandamme P."/>
            <person name="Holcombe H.R."/>
            <person name="Paster B.J."/>
            <person name="Fox J.G."/>
        </authorList>
    </citation>
    <scope>NUCLEOTIDE SEQUENCE [LARGE SCALE GENOMIC DNA]</scope>
    <source>
        <strain evidence="7 8">MIT 97-6194</strain>
    </source>
</reference>
<keyword evidence="3 7" id="KW-0808">Transferase</keyword>
<evidence type="ECO:0000256" key="4">
    <source>
        <dbReference type="RuleBase" id="RU362026"/>
    </source>
</evidence>
<organism evidence="7 8">
    <name type="scientific">Helicobacter saguini</name>
    <dbReference type="NCBI Taxonomy" id="1548018"/>
    <lineage>
        <taxon>Bacteria</taxon>
        <taxon>Pseudomonadati</taxon>
        <taxon>Campylobacterota</taxon>
        <taxon>Epsilonproteobacteria</taxon>
        <taxon>Campylobacterales</taxon>
        <taxon>Helicobacteraceae</taxon>
        <taxon>Helicobacter</taxon>
    </lineage>
</organism>
<dbReference type="PANTHER" id="PTHR13370:SF3">
    <property type="entry name" value="TRNA (GUANINE(10)-N2)-METHYLTRANSFERASE HOMOLOG"/>
    <property type="match status" value="1"/>
</dbReference>
<dbReference type="PANTHER" id="PTHR13370">
    <property type="entry name" value="RNA METHYLASE-RELATED"/>
    <property type="match status" value="1"/>
</dbReference>
<dbReference type="REBASE" id="272417">
    <property type="entry name" value="M.Hsa1416ORF990P"/>
</dbReference>
<dbReference type="GO" id="GO:0009007">
    <property type="term" value="F:site-specific DNA-methyltransferase (adenine-specific) activity"/>
    <property type="evidence" value="ECO:0007669"/>
    <property type="project" value="TreeGrafter"/>
</dbReference>
<dbReference type="PROSITE" id="PS00092">
    <property type="entry name" value="N6_MTASE"/>
    <property type="match status" value="1"/>
</dbReference>
<evidence type="ECO:0000259" key="5">
    <source>
        <dbReference type="Pfam" id="PF01555"/>
    </source>
</evidence>
<dbReference type="RefSeq" id="WP_034573109.1">
    <property type="nucleotide sequence ID" value="NZ_JRMP02000002.1"/>
</dbReference>
<evidence type="ECO:0000256" key="1">
    <source>
        <dbReference type="ARBA" id="ARBA00006594"/>
    </source>
</evidence>
<dbReference type="EMBL" id="QBIU01000001">
    <property type="protein sequence ID" value="MWV69837.1"/>
    <property type="molecule type" value="Genomic_DNA"/>
</dbReference>
<keyword evidence="2 7" id="KW-0489">Methyltransferase</keyword>
<proteinExistence type="inferred from homology"/>
<reference evidence="6 9" key="4">
    <citation type="submission" date="2019-12" db="EMBL/GenBank/DDBJ databases">
        <title>Multi-Generational Helicobacter saguini Isolates.</title>
        <authorList>
            <person name="Mannion A."/>
            <person name="Shen Z."/>
            <person name="Fox J.G."/>
        </authorList>
    </citation>
    <scope>NUCLEOTIDE SEQUENCE [LARGE SCALE GENOMIC DNA]</scope>
    <source>
        <strain evidence="6">16-048</strain>
        <strain evidence="9">16-048 (F4)</strain>
    </source>
</reference>
<keyword evidence="8" id="KW-1185">Reference proteome</keyword>
<dbReference type="EMBL" id="JRMP02000002">
    <property type="protein sequence ID" value="TLD95671.1"/>
    <property type="molecule type" value="Genomic_DNA"/>
</dbReference>
<dbReference type="GO" id="GO:0005737">
    <property type="term" value="C:cytoplasm"/>
    <property type="evidence" value="ECO:0007669"/>
    <property type="project" value="TreeGrafter"/>
</dbReference>
<dbReference type="InterPro" id="IPR002941">
    <property type="entry name" value="DNA_methylase_N4/N6"/>
</dbReference>
<evidence type="ECO:0000313" key="8">
    <source>
        <dbReference type="Proteomes" id="UP000029714"/>
    </source>
</evidence>
<comment type="similarity">
    <text evidence="1 4">Belongs to the N(4)/N(6)-methyltransferase family.</text>
</comment>
<feature type="domain" description="DNA methylase N-4/N-6" evidence="5">
    <location>
        <begin position="25"/>
        <end position="247"/>
    </location>
</feature>
<dbReference type="PRINTS" id="PR00508">
    <property type="entry name" value="S21N4MTFRASE"/>
</dbReference>
<evidence type="ECO:0000313" key="6">
    <source>
        <dbReference type="EMBL" id="MWV69837.1"/>
    </source>
</evidence>
<dbReference type="EC" id="2.1.1.-" evidence="4"/>
<evidence type="ECO:0000256" key="2">
    <source>
        <dbReference type="ARBA" id="ARBA00022603"/>
    </source>
</evidence>